<name>A0A2T2XFT2_9FIRM</name>
<accession>A0A2T2XFT2</accession>
<dbReference type="InterPro" id="IPR003593">
    <property type="entry name" value="AAA+_ATPase"/>
</dbReference>
<dbReference type="Proteomes" id="UP000242972">
    <property type="component" value="Unassembled WGS sequence"/>
</dbReference>
<dbReference type="SMART" id="SM00382">
    <property type="entry name" value="AAA"/>
    <property type="match status" value="1"/>
</dbReference>
<evidence type="ECO:0000313" key="5">
    <source>
        <dbReference type="EMBL" id="PSR33340.1"/>
    </source>
</evidence>
<dbReference type="PROSITE" id="PS00211">
    <property type="entry name" value="ABC_TRANSPORTER_1"/>
    <property type="match status" value="1"/>
</dbReference>
<dbReference type="InterPro" id="IPR027417">
    <property type="entry name" value="P-loop_NTPase"/>
</dbReference>
<dbReference type="Gene3D" id="3.40.50.300">
    <property type="entry name" value="P-loop containing nucleotide triphosphate hydrolases"/>
    <property type="match status" value="1"/>
</dbReference>
<dbReference type="InterPro" id="IPR017871">
    <property type="entry name" value="ABC_transporter-like_CS"/>
</dbReference>
<evidence type="ECO:0000256" key="1">
    <source>
        <dbReference type="ARBA" id="ARBA00006216"/>
    </source>
</evidence>
<dbReference type="InterPro" id="IPR003439">
    <property type="entry name" value="ABC_transporter-like_ATP-bd"/>
</dbReference>
<dbReference type="InterPro" id="IPR010230">
    <property type="entry name" value="FeS-cluster_ATPase_SufC"/>
</dbReference>
<evidence type="ECO:0000259" key="4">
    <source>
        <dbReference type="PROSITE" id="PS50893"/>
    </source>
</evidence>
<proteinExistence type="inferred from homology"/>
<dbReference type="CDD" id="cd03217">
    <property type="entry name" value="ABC_FeS_Assembly"/>
    <property type="match status" value="1"/>
</dbReference>
<dbReference type="PANTHER" id="PTHR43204:SF1">
    <property type="entry name" value="ABC TRANSPORTER I FAMILY MEMBER 6, CHLOROPLASTIC"/>
    <property type="match status" value="1"/>
</dbReference>
<protein>
    <submittedName>
        <fullName evidence="5">Fe-S cluster assembly ATPase SufC</fullName>
    </submittedName>
</protein>
<keyword evidence="2" id="KW-0547">Nucleotide-binding</keyword>
<evidence type="ECO:0000256" key="2">
    <source>
        <dbReference type="ARBA" id="ARBA00022741"/>
    </source>
</evidence>
<dbReference type="Pfam" id="PF00005">
    <property type="entry name" value="ABC_tran"/>
    <property type="match status" value="1"/>
</dbReference>
<keyword evidence="3" id="KW-0067">ATP-binding</keyword>
<feature type="domain" description="ABC transporter" evidence="4">
    <location>
        <begin position="6"/>
        <end position="250"/>
    </location>
</feature>
<dbReference type="SUPFAM" id="SSF52540">
    <property type="entry name" value="P-loop containing nucleoside triphosphate hydrolases"/>
    <property type="match status" value="1"/>
</dbReference>
<dbReference type="PROSITE" id="PS50893">
    <property type="entry name" value="ABC_TRANSPORTER_2"/>
    <property type="match status" value="1"/>
</dbReference>
<dbReference type="PANTHER" id="PTHR43204">
    <property type="entry name" value="ABC TRANSPORTER I FAMILY MEMBER 6, CHLOROPLASTIC"/>
    <property type="match status" value="1"/>
</dbReference>
<dbReference type="GO" id="GO:0005524">
    <property type="term" value="F:ATP binding"/>
    <property type="evidence" value="ECO:0007669"/>
    <property type="project" value="UniProtKB-KW"/>
</dbReference>
<organism evidence="5 6">
    <name type="scientific">Sulfobacillus benefaciens</name>
    <dbReference type="NCBI Taxonomy" id="453960"/>
    <lineage>
        <taxon>Bacteria</taxon>
        <taxon>Bacillati</taxon>
        <taxon>Bacillota</taxon>
        <taxon>Clostridia</taxon>
        <taxon>Eubacteriales</taxon>
        <taxon>Clostridiales Family XVII. Incertae Sedis</taxon>
        <taxon>Sulfobacillus</taxon>
    </lineage>
</organism>
<dbReference type="NCBIfam" id="TIGR01978">
    <property type="entry name" value="sufC"/>
    <property type="match status" value="1"/>
</dbReference>
<dbReference type="AlphaFoldDB" id="A0A2T2XFT2"/>
<sequence length="256" mass="28344">MATPVLEIKDLHVSIDGTPIINGLTLSVKGGEVHAIMGPNGTGKTSLAQTLMGHPHYTVTSGQVLLDGQDVLAMRTDQRARAGLFLAMQYPSEISGVTTANFLRTAINSLRAAQEEKPITLKEFRDRLDEAMRFLEMDLQFANRYLNEGFSGGEKKRNEILQMLMLRPRIAVLDEIDSGLDIDAVKVVAKGVHSLVGPEFGALVITHYQRILAYLKPDVVHIMMDGRIVKSGDKSLAEELETKGYDWVRSEFIHEV</sequence>
<evidence type="ECO:0000313" key="6">
    <source>
        <dbReference type="Proteomes" id="UP000242972"/>
    </source>
</evidence>
<dbReference type="EMBL" id="PXYW01000022">
    <property type="protein sequence ID" value="PSR33340.1"/>
    <property type="molecule type" value="Genomic_DNA"/>
</dbReference>
<evidence type="ECO:0000256" key="3">
    <source>
        <dbReference type="ARBA" id="ARBA00022840"/>
    </source>
</evidence>
<comment type="caution">
    <text evidence="5">The sequence shown here is derived from an EMBL/GenBank/DDBJ whole genome shotgun (WGS) entry which is preliminary data.</text>
</comment>
<reference evidence="5 6" key="1">
    <citation type="journal article" date="2014" name="BMC Genomics">
        <title>Comparison of environmental and isolate Sulfobacillus genomes reveals diverse carbon, sulfur, nitrogen, and hydrogen metabolisms.</title>
        <authorList>
            <person name="Justice N.B."/>
            <person name="Norman A."/>
            <person name="Brown C.T."/>
            <person name="Singh A."/>
            <person name="Thomas B.C."/>
            <person name="Banfield J.F."/>
        </authorList>
    </citation>
    <scope>NUCLEOTIDE SEQUENCE [LARGE SCALE GENOMIC DNA]</scope>
    <source>
        <strain evidence="5">AMDSBA4</strain>
    </source>
</reference>
<comment type="similarity">
    <text evidence="1">Belongs to the ABC transporter superfamily. Ycf16 family.</text>
</comment>
<dbReference type="GO" id="GO:0016887">
    <property type="term" value="F:ATP hydrolysis activity"/>
    <property type="evidence" value="ECO:0007669"/>
    <property type="project" value="InterPro"/>
</dbReference>
<gene>
    <name evidence="5" type="primary">sufC</name>
    <name evidence="5" type="ORF">C7B46_10380</name>
</gene>